<dbReference type="PROSITE" id="PS50112">
    <property type="entry name" value="PAS"/>
    <property type="match status" value="1"/>
</dbReference>
<dbReference type="InterPro" id="IPR013655">
    <property type="entry name" value="PAS_fold_3"/>
</dbReference>
<dbReference type="NCBIfam" id="TIGR00229">
    <property type="entry name" value="sensory_box"/>
    <property type="match status" value="1"/>
</dbReference>
<evidence type="ECO:0000313" key="2">
    <source>
        <dbReference type="EMBL" id="SFV63578.1"/>
    </source>
</evidence>
<dbReference type="SUPFAM" id="SSF55785">
    <property type="entry name" value="PYP-like sensor domain (PAS domain)"/>
    <property type="match status" value="1"/>
</dbReference>
<dbReference type="CDD" id="cd00130">
    <property type="entry name" value="PAS"/>
    <property type="match status" value="1"/>
</dbReference>
<name>A0A1W1CCM7_9ZZZZ</name>
<sequence>MHIIIRDKKEQIFSSNREVQLSASEETVSRTDIYGNILYYNHTFSKISGYGTKELIRRPYSILRHPDMPKAIFYFIWQTLLAGNSTHALIKNFTKDGNYYWQLIKFKVQKDNQNNTISFLSQGRQAPKQAIKDIEPLYKKLLENEKKYNIDSSIKALLAFLNSNNMATYNDYICRVCKERRCSLFSSFTM</sequence>
<reference evidence="2" key="1">
    <citation type="submission" date="2016-10" db="EMBL/GenBank/DDBJ databases">
        <authorList>
            <person name="de Groot N.N."/>
        </authorList>
    </citation>
    <scope>NUCLEOTIDE SEQUENCE</scope>
</reference>
<proteinExistence type="predicted"/>
<dbReference type="InterPro" id="IPR035965">
    <property type="entry name" value="PAS-like_dom_sf"/>
</dbReference>
<dbReference type="InterPro" id="IPR000014">
    <property type="entry name" value="PAS"/>
</dbReference>
<dbReference type="Gene3D" id="3.30.450.20">
    <property type="entry name" value="PAS domain"/>
    <property type="match status" value="1"/>
</dbReference>
<feature type="domain" description="PAS" evidence="1">
    <location>
        <begin position="21"/>
        <end position="67"/>
    </location>
</feature>
<dbReference type="EMBL" id="FPHE01000127">
    <property type="protein sequence ID" value="SFV63578.1"/>
    <property type="molecule type" value="Genomic_DNA"/>
</dbReference>
<dbReference type="AlphaFoldDB" id="A0A1W1CCM7"/>
<protein>
    <submittedName>
        <fullName evidence="2">Methyl-accepting chemotaxis protein</fullName>
    </submittedName>
</protein>
<accession>A0A1W1CCM7</accession>
<dbReference type="Pfam" id="PF08447">
    <property type="entry name" value="PAS_3"/>
    <property type="match status" value="1"/>
</dbReference>
<evidence type="ECO:0000259" key="1">
    <source>
        <dbReference type="PROSITE" id="PS50112"/>
    </source>
</evidence>
<organism evidence="2">
    <name type="scientific">hydrothermal vent metagenome</name>
    <dbReference type="NCBI Taxonomy" id="652676"/>
    <lineage>
        <taxon>unclassified sequences</taxon>
        <taxon>metagenomes</taxon>
        <taxon>ecological metagenomes</taxon>
    </lineage>
</organism>
<gene>
    <name evidence="2" type="ORF">MNB_SV-12-404</name>
</gene>